<accession>A0A370IES4</accession>
<dbReference type="RefSeq" id="WP_067990503.1">
    <property type="nucleotide sequence ID" value="NZ_QQBC01000001.1"/>
</dbReference>
<dbReference type="EMBL" id="QQBC01000001">
    <property type="protein sequence ID" value="RDI68621.1"/>
    <property type="molecule type" value="Genomic_DNA"/>
</dbReference>
<reference evidence="1 2" key="1">
    <citation type="submission" date="2018-07" db="EMBL/GenBank/DDBJ databases">
        <title>Genomic Encyclopedia of Type Strains, Phase IV (KMG-IV): sequencing the most valuable type-strain genomes for metagenomic binning, comparative biology and taxonomic classification.</title>
        <authorList>
            <person name="Goeker M."/>
        </authorList>
    </citation>
    <scope>NUCLEOTIDE SEQUENCE [LARGE SCALE GENOMIC DNA]</scope>
    <source>
        <strain evidence="1 2">DSM 44290</strain>
    </source>
</reference>
<proteinExistence type="predicted"/>
<sequence length="238" mass="24632">MFKTGLEKAVVSLLDNGSQLQAPAVEKYVERLRRAHPGESPAQIVERLERQYLTTVTGSGTAVGATAAIPGIGTITSIAAMGAETAFFLEASAVFTLAVASVHNIAPEDSERRRALVLAVVLGESGMEIVEKSVGHSAKNWGTLLANRIPGLSSMNDSLLKRFVVQFLAKRSALMVGKVIPAGIGAAIGGFGNRALGKTVIANAHGAFGAAPRSWRGPLVIDADPLPSLDPSPGAGSQ</sequence>
<name>A0A370IES4_9NOCA</name>
<gene>
    <name evidence="1" type="ORF">DFR76_101156</name>
</gene>
<organism evidence="1 2">
    <name type="scientific">Nocardia pseudobrasiliensis</name>
    <dbReference type="NCBI Taxonomy" id="45979"/>
    <lineage>
        <taxon>Bacteria</taxon>
        <taxon>Bacillati</taxon>
        <taxon>Actinomycetota</taxon>
        <taxon>Actinomycetes</taxon>
        <taxon>Mycobacteriales</taxon>
        <taxon>Nocardiaceae</taxon>
        <taxon>Nocardia</taxon>
    </lineage>
</organism>
<evidence type="ECO:0000313" key="1">
    <source>
        <dbReference type="EMBL" id="RDI68621.1"/>
    </source>
</evidence>
<dbReference type="STRING" id="1210086.GCA_001613105_00005"/>
<protein>
    <recommendedName>
        <fullName evidence="3">EcsC family protein</fullName>
    </recommendedName>
</protein>
<evidence type="ECO:0000313" key="2">
    <source>
        <dbReference type="Proteomes" id="UP000254869"/>
    </source>
</evidence>
<keyword evidence="2" id="KW-1185">Reference proteome</keyword>
<dbReference type="Proteomes" id="UP000254869">
    <property type="component" value="Unassembled WGS sequence"/>
</dbReference>
<dbReference type="AlphaFoldDB" id="A0A370IES4"/>
<comment type="caution">
    <text evidence="1">The sequence shown here is derived from an EMBL/GenBank/DDBJ whole genome shotgun (WGS) entry which is preliminary data.</text>
</comment>
<evidence type="ECO:0008006" key="3">
    <source>
        <dbReference type="Google" id="ProtNLM"/>
    </source>
</evidence>